<proteinExistence type="predicted"/>
<comment type="caution">
    <text evidence="1">The sequence shown here is derived from an EMBL/GenBank/DDBJ whole genome shotgun (WGS) entry which is preliminary data.</text>
</comment>
<dbReference type="EMBL" id="LSZW01000032">
    <property type="protein sequence ID" value="KXK66739.1"/>
    <property type="molecule type" value="Genomic_DNA"/>
</dbReference>
<reference evidence="1 2" key="1">
    <citation type="submission" date="2016-02" db="EMBL/GenBank/DDBJ databases">
        <authorList>
            <person name="Wen L."/>
            <person name="He K."/>
            <person name="Yang H."/>
        </authorList>
    </citation>
    <scope>NUCLEOTIDE SEQUENCE [LARGE SCALE GENOMIC DNA]</scope>
    <source>
        <strain evidence="1 2">DSM 22607</strain>
    </source>
</reference>
<dbReference type="Proteomes" id="UP000070366">
    <property type="component" value="Unassembled WGS sequence"/>
</dbReference>
<name>A0A136Q7Y7_9FIRM</name>
<organism evidence="1 2">
    <name type="scientific">Christensenella minuta</name>
    <dbReference type="NCBI Taxonomy" id="626937"/>
    <lineage>
        <taxon>Bacteria</taxon>
        <taxon>Bacillati</taxon>
        <taxon>Bacillota</taxon>
        <taxon>Clostridia</taxon>
        <taxon>Christensenellales</taxon>
        <taxon>Christensenellaceae</taxon>
        <taxon>Christensenella</taxon>
    </lineage>
</organism>
<dbReference type="AlphaFoldDB" id="A0A136Q7Y7"/>
<evidence type="ECO:0000313" key="1">
    <source>
        <dbReference type="EMBL" id="KXK66739.1"/>
    </source>
</evidence>
<keyword evidence="2" id="KW-1185">Reference proteome</keyword>
<protein>
    <submittedName>
        <fullName evidence="1">Uncharacterized protein</fullName>
    </submittedName>
</protein>
<evidence type="ECO:0000313" key="2">
    <source>
        <dbReference type="Proteomes" id="UP000070366"/>
    </source>
</evidence>
<accession>A0A136Q7Y7</accession>
<gene>
    <name evidence="1" type="ORF">HMPREF3293_00430</name>
</gene>
<sequence>MLLAVCGWCSTFHIVTSLGKEILFRILSLDMESCSAAFLPRSKILKTRFMLGTDASLP</sequence>